<dbReference type="PANTHER" id="PTHR46268">
    <property type="entry name" value="STRESS RESPONSE PROTEIN NHAX"/>
    <property type="match status" value="1"/>
</dbReference>
<organism evidence="3 4">
    <name type="scientific">Nonlabens ulvanivorans</name>
    <name type="common">Persicivirga ulvanivorans</name>
    <dbReference type="NCBI Taxonomy" id="906888"/>
    <lineage>
        <taxon>Bacteria</taxon>
        <taxon>Pseudomonadati</taxon>
        <taxon>Bacteroidota</taxon>
        <taxon>Flavobacteriia</taxon>
        <taxon>Flavobacteriales</taxon>
        <taxon>Flavobacteriaceae</taxon>
        <taxon>Nonlabens</taxon>
    </lineage>
</organism>
<gene>
    <name evidence="3" type="ORF">JCM19296_1107</name>
</gene>
<sequence length="284" mass="32269">MKKKILIPTDFSKNAWNAITYASDLFKNKECSFFLLNAYNATMHSRGHLMKDKAEMLSFETEKNKSASGLANILEMLDFRGLNEKHEYHIVSVKDDPLSAIQSTIEKKDIELVVMGGTKGASNYENKLFGSNTINVMENLRSSPILGIPLDARLVHIKEIVFPTSFKTHYKRRELVHLVEIAQLQDANICVLHVNDHPELTVEQQENKQLLEDCFEDASFSLHHIGGSDVNSSVKRFVESRGSDMVSFINRKHSFLDSIFSTPMVEELGMFSKVPLLVMHDSKY</sequence>
<protein>
    <recommendedName>
        <fullName evidence="2">UspA domain-containing protein</fullName>
    </recommendedName>
</protein>
<dbReference type="InterPro" id="IPR014729">
    <property type="entry name" value="Rossmann-like_a/b/a_fold"/>
</dbReference>
<reference evidence="3 4" key="1">
    <citation type="journal article" date="2014" name="Genome Announc.">
        <title>Draft Genome Sequences of Marine Flavobacterium Nonlabens Strains NR17, NR24, NR27, NR32, NR33, and Ara13.</title>
        <authorList>
            <person name="Nakanishi M."/>
            <person name="Meirelles P."/>
            <person name="Suzuki R."/>
            <person name="Takatani N."/>
            <person name="Mino S."/>
            <person name="Suda W."/>
            <person name="Oshima K."/>
            <person name="Hattori M."/>
            <person name="Ohkuma M."/>
            <person name="Hosokawa M."/>
            <person name="Miyashita K."/>
            <person name="Thompson F.L."/>
            <person name="Niwa A."/>
            <person name="Sawabe T."/>
            <person name="Sawabe T."/>
        </authorList>
    </citation>
    <scope>NUCLEOTIDE SEQUENCE [LARGE SCALE GENOMIC DNA]</scope>
    <source>
        <strain evidence="4">JCM19296</strain>
    </source>
</reference>
<evidence type="ECO:0000313" key="3">
    <source>
        <dbReference type="EMBL" id="GAK75515.1"/>
    </source>
</evidence>
<dbReference type="InterPro" id="IPR006016">
    <property type="entry name" value="UspA"/>
</dbReference>
<dbReference type="AlphaFoldDB" id="A0A081D9B9"/>
<dbReference type="PANTHER" id="PTHR46268:SF6">
    <property type="entry name" value="UNIVERSAL STRESS PROTEIN UP12"/>
    <property type="match status" value="1"/>
</dbReference>
<evidence type="ECO:0000313" key="4">
    <source>
        <dbReference type="Proteomes" id="UP000028980"/>
    </source>
</evidence>
<dbReference type="Proteomes" id="UP000028980">
    <property type="component" value="Unassembled WGS sequence"/>
</dbReference>
<accession>A0A081D9B9</accession>
<comment type="similarity">
    <text evidence="1">Belongs to the universal stress protein A family.</text>
</comment>
<name>A0A081D9B9_NONUL</name>
<comment type="caution">
    <text evidence="3">The sequence shown here is derived from an EMBL/GenBank/DDBJ whole genome shotgun (WGS) entry which is preliminary data.</text>
</comment>
<feature type="domain" description="UspA" evidence="2">
    <location>
        <begin position="2"/>
        <end position="139"/>
    </location>
</feature>
<dbReference type="EMBL" id="BBLG01000002">
    <property type="protein sequence ID" value="GAK75515.1"/>
    <property type="molecule type" value="Genomic_DNA"/>
</dbReference>
<dbReference type="CDD" id="cd00293">
    <property type="entry name" value="USP-like"/>
    <property type="match status" value="1"/>
</dbReference>
<evidence type="ECO:0000256" key="1">
    <source>
        <dbReference type="ARBA" id="ARBA00008791"/>
    </source>
</evidence>
<dbReference type="Pfam" id="PF00582">
    <property type="entry name" value="Usp"/>
    <property type="match status" value="1"/>
</dbReference>
<dbReference type="Gene3D" id="3.40.50.620">
    <property type="entry name" value="HUPs"/>
    <property type="match status" value="2"/>
</dbReference>
<dbReference type="SUPFAM" id="SSF52402">
    <property type="entry name" value="Adenine nucleotide alpha hydrolases-like"/>
    <property type="match status" value="2"/>
</dbReference>
<proteinExistence type="inferred from homology"/>
<evidence type="ECO:0000259" key="2">
    <source>
        <dbReference type="Pfam" id="PF00582"/>
    </source>
</evidence>